<dbReference type="InterPro" id="IPR044859">
    <property type="entry name" value="Allene_oxi_cyc_Dirigent"/>
</dbReference>
<keyword evidence="4" id="KW-0732">Signal</keyword>
<comment type="subcellular location">
    <subcellularLocation>
        <location evidence="4">Secreted</location>
        <location evidence="4">Extracellular space</location>
        <location evidence="4">Apoplast</location>
    </subcellularLocation>
</comment>
<dbReference type="Pfam" id="PF03018">
    <property type="entry name" value="Dirigent"/>
    <property type="match status" value="1"/>
</dbReference>
<proteinExistence type="inferred from homology"/>
<evidence type="ECO:0000313" key="6">
    <source>
        <dbReference type="Proteomes" id="UP000012960"/>
    </source>
</evidence>
<reference evidence="5" key="1">
    <citation type="submission" date="2021-05" db="UniProtKB">
        <authorList>
            <consortium name="EnsemblPlants"/>
        </authorList>
    </citation>
    <scope>IDENTIFICATION</scope>
    <source>
        <strain evidence="5">subsp. malaccensis</strain>
    </source>
</reference>
<evidence type="ECO:0000256" key="4">
    <source>
        <dbReference type="RuleBase" id="RU363099"/>
    </source>
</evidence>
<dbReference type="Gene3D" id="2.40.480.10">
    <property type="entry name" value="Allene oxide cyclase-like"/>
    <property type="match status" value="1"/>
</dbReference>
<evidence type="ECO:0000256" key="2">
    <source>
        <dbReference type="ARBA" id="ARBA00011738"/>
    </source>
</evidence>
<keyword evidence="3 4" id="KW-0964">Secreted</keyword>
<dbReference type="GeneID" id="103979591"/>
<dbReference type="GO" id="GO:0009699">
    <property type="term" value="P:phenylpropanoid biosynthetic process"/>
    <property type="evidence" value="ECO:0007669"/>
    <property type="project" value="UniProtKB-ARBA"/>
</dbReference>
<comment type="similarity">
    <text evidence="1 4">Belongs to the plant dirigent protein family.</text>
</comment>
<organism evidence="5 6">
    <name type="scientific">Musa acuminata subsp. malaccensis</name>
    <name type="common">Wild banana</name>
    <name type="synonym">Musa malaccensis</name>
    <dbReference type="NCBI Taxonomy" id="214687"/>
    <lineage>
        <taxon>Eukaryota</taxon>
        <taxon>Viridiplantae</taxon>
        <taxon>Streptophyta</taxon>
        <taxon>Embryophyta</taxon>
        <taxon>Tracheophyta</taxon>
        <taxon>Spermatophyta</taxon>
        <taxon>Magnoliopsida</taxon>
        <taxon>Liliopsida</taxon>
        <taxon>Zingiberales</taxon>
        <taxon>Musaceae</taxon>
        <taxon>Musa</taxon>
    </lineage>
</organism>
<dbReference type="InterPro" id="IPR004265">
    <property type="entry name" value="Dirigent"/>
</dbReference>
<dbReference type="EnsemblPlants" id="Ma03_t22920.1">
    <property type="protein sequence ID" value="Ma03_p22920.1"/>
    <property type="gene ID" value="Ma03_g22920"/>
</dbReference>
<evidence type="ECO:0000256" key="3">
    <source>
        <dbReference type="ARBA" id="ARBA00022525"/>
    </source>
</evidence>
<protein>
    <recommendedName>
        <fullName evidence="4">Dirigent protein</fullName>
    </recommendedName>
</protein>
<dbReference type="OMA" id="KHEKITH"/>
<dbReference type="OrthoDB" id="1864232at2759"/>
<dbReference type="AlphaFoldDB" id="A0A804IF81"/>
<keyword evidence="6" id="KW-1185">Reference proteome</keyword>
<comment type="function">
    <text evidence="4">Dirigent proteins impart stereoselectivity on the phenoxy radical-coupling reaction, yielding optically active lignans from two molecules of coniferyl alcohol in the biosynthesis of lignans, flavonolignans, and alkaloids and thus plays a central role in plant secondary metabolism.</text>
</comment>
<keyword evidence="4" id="KW-0052">Apoplast</keyword>
<sequence length="191" mass="20407">MGSTPRHISAFLSILLILLMLLCPSLAEDPAFELGNETTTHLHFFFHDIVTGPNPTAVRIAQASVTNNSPAAFGALVMMDDLLTEGPDSGSKLLGRAQGVYGLASRDEPGHLLVAMTLAFVDGEYNGSTLAVLGRNSVLSAVREMPVVGGSGRFRLARGYALAKTHELDVATGNAVVEYDVYVMHHYHVSQ</sequence>
<dbReference type="PANTHER" id="PTHR21495">
    <property type="entry name" value="NUCLEOPORIN-RELATED"/>
    <property type="match status" value="1"/>
</dbReference>
<dbReference type="GO" id="GO:0048046">
    <property type="term" value="C:apoplast"/>
    <property type="evidence" value="ECO:0007669"/>
    <property type="project" value="UniProtKB-SubCell"/>
</dbReference>
<accession>A0A804IF81</accession>
<evidence type="ECO:0000256" key="1">
    <source>
        <dbReference type="ARBA" id="ARBA00010746"/>
    </source>
</evidence>
<dbReference type="Proteomes" id="UP000012960">
    <property type="component" value="Unplaced"/>
</dbReference>
<name>A0A804IF81_MUSAM</name>
<feature type="chain" id="PRO_5033108861" description="Dirigent protein" evidence="4">
    <location>
        <begin position="28"/>
        <end position="191"/>
    </location>
</feature>
<comment type="subunit">
    <text evidence="2 4">Homodimer.</text>
</comment>
<dbReference type="InParanoid" id="A0A804IF81"/>
<dbReference type="Gramene" id="Ma03_t22920.1">
    <property type="protein sequence ID" value="Ma03_p22920.1"/>
    <property type="gene ID" value="Ma03_g22920"/>
</dbReference>
<evidence type="ECO:0000313" key="5">
    <source>
        <dbReference type="EnsemblPlants" id="Ma03_p22920.1"/>
    </source>
</evidence>
<feature type="signal peptide" evidence="4">
    <location>
        <begin position="1"/>
        <end position="27"/>
    </location>
</feature>